<evidence type="ECO:0000313" key="2">
    <source>
        <dbReference type="EMBL" id="EEB14264.1"/>
    </source>
</evidence>
<dbReference type="InterPro" id="IPR036322">
    <property type="entry name" value="WD40_repeat_dom_sf"/>
</dbReference>
<evidence type="ECO:0000313" key="4">
    <source>
        <dbReference type="Proteomes" id="UP000009046"/>
    </source>
</evidence>
<dbReference type="EMBL" id="AAZO01003356">
    <property type="status" value="NOT_ANNOTATED_CDS"/>
    <property type="molecule type" value="Genomic_DNA"/>
</dbReference>
<proteinExistence type="predicted"/>
<dbReference type="SMART" id="SM00320">
    <property type="entry name" value="WD40"/>
    <property type="match status" value="5"/>
</dbReference>
<dbReference type="InterPro" id="IPR001680">
    <property type="entry name" value="WD40_rpt"/>
</dbReference>
<dbReference type="OMA" id="THNERRV"/>
<gene>
    <name evidence="3" type="primary">8229628</name>
    <name evidence="2" type="ORF">Phum_PHUM289200</name>
</gene>
<dbReference type="Pfam" id="PF00400">
    <property type="entry name" value="WD40"/>
    <property type="match status" value="3"/>
</dbReference>
<dbReference type="GeneID" id="8229628"/>
<dbReference type="eggNOG" id="KOG4155">
    <property type="taxonomic scope" value="Eukaryota"/>
</dbReference>
<dbReference type="EMBL" id="DS235272">
    <property type="protein sequence ID" value="EEB14264.1"/>
    <property type="molecule type" value="Genomic_DNA"/>
</dbReference>
<dbReference type="KEGG" id="phu:Phum_PHUM289200"/>
<dbReference type="GO" id="GO:0005737">
    <property type="term" value="C:cytoplasm"/>
    <property type="evidence" value="ECO:0007669"/>
    <property type="project" value="TreeGrafter"/>
</dbReference>
<dbReference type="Proteomes" id="UP000009046">
    <property type="component" value="Unassembled WGS sequence"/>
</dbReference>
<dbReference type="STRING" id="121224.E0VLK8"/>
<dbReference type="PROSITE" id="PS50082">
    <property type="entry name" value="WD_REPEATS_2"/>
    <property type="match status" value="1"/>
</dbReference>
<dbReference type="CTD" id="8229628"/>
<dbReference type="EnsemblMetazoa" id="PHUM289200-RA">
    <property type="protein sequence ID" value="PHUM289200-PA"/>
    <property type="gene ID" value="PHUM289200"/>
</dbReference>
<reference evidence="2" key="1">
    <citation type="submission" date="2007-04" db="EMBL/GenBank/DDBJ databases">
        <title>Annotation of Pediculus humanus corporis strain USDA.</title>
        <authorList>
            <person name="Kirkness E."/>
            <person name="Hannick L."/>
            <person name="Hass B."/>
            <person name="Bruggner R."/>
            <person name="Lawson D."/>
            <person name="Bidwell S."/>
            <person name="Joardar V."/>
            <person name="Caler E."/>
            <person name="Walenz B."/>
            <person name="Inman J."/>
            <person name="Schobel S."/>
            <person name="Galinsky K."/>
            <person name="Amedeo P."/>
            <person name="Strausberg R."/>
        </authorList>
    </citation>
    <scope>NUCLEOTIDE SEQUENCE</scope>
    <source>
        <strain evidence="2">USDA</strain>
    </source>
</reference>
<dbReference type="VEuPathDB" id="VectorBase:PHUM289200"/>
<dbReference type="AlphaFoldDB" id="E0VLK8"/>
<dbReference type="HOGENOM" id="CLU_258923_0_0_1"/>
<keyword evidence="4" id="KW-1185">Reference proteome</keyword>
<dbReference type="InParanoid" id="E0VLK8"/>
<dbReference type="OrthoDB" id="338622at2759"/>
<dbReference type="PANTHER" id="PTHR44099">
    <property type="entry name" value="RABCONNECTIN-3B, ISOFORM A"/>
    <property type="match status" value="1"/>
</dbReference>
<dbReference type="PANTHER" id="PTHR44099:SF4">
    <property type="entry name" value="RABCONNECTIN-3B, ISOFORM A"/>
    <property type="match status" value="1"/>
</dbReference>
<dbReference type="InterPro" id="IPR015943">
    <property type="entry name" value="WD40/YVTN_repeat-like_dom_sf"/>
</dbReference>
<evidence type="ECO:0000256" key="1">
    <source>
        <dbReference type="PROSITE-ProRule" id="PRU00221"/>
    </source>
</evidence>
<reference evidence="2" key="2">
    <citation type="submission" date="2007-04" db="EMBL/GenBank/DDBJ databases">
        <title>The genome of the human body louse.</title>
        <authorList>
            <consortium name="The Human Body Louse Genome Consortium"/>
            <person name="Kirkness E."/>
            <person name="Walenz B."/>
            <person name="Hass B."/>
            <person name="Bruggner R."/>
            <person name="Strausberg R."/>
        </authorList>
    </citation>
    <scope>NUCLEOTIDE SEQUENCE</scope>
    <source>
        <strain evidence="2">USDA</strain>
    </source>
</reference>
<accession>E0VLK8</accession>
<protein>
    <submittedName>
        <fullName evidence="2">Tgf-beta resistance-associated protein trag, putative</fullName>
    </submittedName>
</protein>
<reference evidence="3" key="3">
    <citation type="submission" date="2020-05" db="UniProtKB">
        <authorList>
            <consortium name="EnsemblMetazoa"/>
        </authorList>
    </citation>
    <scope>IDENTIFICATION</scope>
    <source>
        <strain evidence="3">USDA</strain>
    </source>
</reference>
<dbReference type="RefSeq" id="XP_002427002.1">
    <property type="nucleotide sequence ID" value="XM_002426957.1"/>
</dbReference>
<feature type="repeat" description="WD" evidence="1">
    <location>
        <begin position="491"/>
        <end position="532"/>
    </location>
</feature>
<evidence type="ECO:0000313" key="3">
    <source>
        <dbReference type="EnsemblMetazoa" id="PHUM289200-PA"/>
    </source>
</evidence>
<sequence length="1199" mass="136551">MNSSIIVPITLWSGSGPSFRVSSISVSPNLKNLITGSWTGQLCLWNLNVAKKKIYPKNILIGHENSVSCMVSTNEFVISCSESGEMCRWHLEDGFCEIAKNSLHIHKNIQLYKANKNTDDLVFTCGDYSEIFIYQSFTLQKISCLFSESNGCWITNFHVISSENKENMIVAGITAKGCLKLWTVDDSINKLHQEIQSNNLPIENVIDLKYNFNRKNLLIVTIKYWCIFDSEYFNCLYKINNIVDNEKLLGGNYCNSNIVIWTDCGKFYIYSENNNTRPHLKTVFLDDFYLKTLFNPAMTVLENKNREIYFFRGDSYGQINIWTYSSFDNVSNFSSVKPVLSTALSDNWSTVKKGFFDNIASCSSCLEGNILILPAVQSMMSYSFYSFDKPSYNILSGHKGKVNCLIHPHSKYSHYDKAHVVSGSSDFSVCLWDVFKLELLHRFCVQSGEILRLIIPPVTCSPKIKQSICSISSDHSVAILNLTDKRCVILTSSHMFPVVTINWKPLDGFLIVECFDGTVFVWETETGILDRVLNGVIAQEVIFACNEKNICNPPAALFNFYTDDGGVKRKNSLRRDFYEITGDNVETSSTCLFKMNGFLTSKKSESHVFLCNIDNLFTKIISDQNTHNERRVENCCDDDDAKLYLLTQMLNPDSTKNNASKPLENIKSDDALILNQNGSKSFDNNNKMMSVIKYDGETGNDENDCLLSLNSMFKILRFVLSSFHVWDLDPLFLSNCKSVYQLSSSVLATTCLIMTALSSLLKSISLVKISNGQEGDKEENDDDTWEKLYEFYEHVCMNVDNGYNVTKPRIDVLVRGWCSSSYHIRKVSRKLLPIYLSSLLQKEDHVDLLKFWFKYLPHFKFSSKTKIPDKDDLDDVNHSIVALILFGSENYVYQTCASFVYLLLMSNNDRQCFNELRDIAIDFIGRGYILWEQFLKMEKILPVFFEICTNMLKNSYEFNNRPFGICLTAHDALKAIALARTSAFIKCLTTEMTRMKPSSGNKNGGGGGGDDNFAIENSKAEILSVIVFLLEKTPYIMLLYLNEVISIFVYCIDLSHFKRENLSDMIPIMKKFRQVHHCLNGQKIAVGLSTGSIVIHDLKSKKILSATAHKDSISAIKFSDDGKHVASYSFYENRLTLWQVLTGIFGLGQIQIKMLKSFETYRIHDEEIKNHFEIAQLIWIDNKSISLSLCDGTETIFHM</sequence>
<organism>
    <name type="scientific">Pediculus humanus subsp. corporis</name>
    <name type="common">Body louse</name>
    <dbReference type="NCBI Taxonomy" id="121224"/>
    <lineage>
        <taxon>Eukaryota</taxon>
        <taxon>Metazoa</taxon>
        <taxon>Ecdysozoa</taxon>
        <taxon>Arthropoda</taxon>
        <taxon>Hexapoda</taxon>
        <taxon>Insecta</taxon>
        <taxon>Pterygota</taxon>
        <taxon>Neoptera</taxon>
        <taxon>Paraneoptera</taxon>
        <taxon>Psocodea</taxon>
        <taxon>Troctomorpha</taxon>
        <taxon>Phthiraptera</taxon>
        <taxon>Anoplura</taxon>
        <taxon>Pediculidae</taxon>
        <taxon>Pediculus</taxon>
    </lineage>
</organism>
<name>E0VLK8_PEDHC</name>
<keyword evidence="1" id="KW-0853">WD repeat</keyword>
<dbReference type="InterPro" id="IPR049916">
    <property type="entry name" value="WDR72-like"/>
</dbReference>
<dbReference type="Gene3D" id="2.130.10.10">
    <property type="entry name" value="YVTN repeat-like/Quinoprotein amine dehydrogenase"/>
    <property type="match status" value="3"/>
</dbReference>
<dbReference type="SUPFAM" id="SSF50978">
    <property type="entry name" value="WD40 repeat-like"/>
    <property type="match status" value="2"/>
</dbReference>